<dbReference type="EMBL" id="KN817557">
    <property type="protein sequence ID" value="KJA21556.1"/>
    <property type="molecule type" value="Genomic_DNA"/>
</dbReference>
<sequence>CRIAEIVQHSCEVVQDSTGTNIVECFPVLRFFQLCKGHPAVEITKFIEIDANDGGIEIPHGFRSDSIQGRPWRDVVRY</sequence>
<dbReference type="GO" id="GO:0042720">
    <property type="term" value="C:mitochondrial inner membrane peptidase complex"/>
    <property type="evidence" value="ECO:0007669"/>
    <property type="project" value="InterPro"/>
</dbReference>
<dbReference type="AlphaFoldDB" id="A0A0D2NYK9"/>
<keyword evidence="2" id="KW-1185">Reference proteome</keyword>
<proteinExistence type="predicted"/>
<dbReference type="OrthoDB" id="3983163at2759"/>
<dbReference type="Pfam" id="PF11093">
    <property type="entry name" value="Mitochondr_Som1"/>
    <property type="match status" value="1"/>
</dbReference>
<gene>
    <name evidence="1" type="ORF">HYPSUDRAFT_124972</name>
</gene>
<evidence type="ECO:0000313" key="2">
    <source>
        <dbReference type="Proteomes" id="UP000054270"/>
    </source>
</evidence>
<evidence type="ECO:0000313" key="1">
    <source>
        <dbReference type="EMBL" id="KJA21556.1"/>
    </source>
</evidence>
<protein>
    <submittedName>
        <fullName evidence="1">Uncharacterized protein</fullName>
    </submittedName>
</protein>
<reference evidence="2" key="1">
    <citation type="submission" date="2014-04" db="EMBL/GenBank/DDBJ databases">
        <title>Evolutionary Origins and Diversification of the Mycorrhizal Mutualists.</title>
        <authorList>
            <consortium name="DOE Joint Genome Institute"/>
            <consortium name="Mycorrhizal Genomics Consortium"/>
            <person name="Kohler A."/>
            <person name="Kuo A."/>
            <person name="Nagy L.G."/>
            <person name="Floudas D."/>
            <person name="Copeland A."/>
            <person name="Barry K.W."/>
            <person name="Cichocki N."/>
            <person name="Veneault-Fourrey C."/>
            <person name="LaButti K."/>
            <person name="Lindquist E.A."/>
            <person name="Lipzen A."/>
            <person name="Lundell T."/>
            <person name="Morin E."/>
            <person name="Murat C."/>
            <person name="Riley R."/>
            <person name="Ohm R."/>
            <person name="Sun H."/>
            <person name="Tunlid A."/>
            <person name="Henrissat B."/>
            <person name="Grigoriev I.V."/>
            <person name="Hibbett D.S."/>
            <person name="Martin F."/>
        </authorList>
    </citation>
    <scope>NUCLEOTIDE SEQUENCE [LARGE SCALE GENOMIC DNA]</scope>
    <source>
        <strain evidence="2">FD-334 SS-4</strain>
    </source>
</reference>
<dbReference type="OMA" id="WRDITRY"/>
<organism evidence="1 2">
    <name type="scientific">Hypholoma sublateritium (strain FD-334 SS-4)</name>
    <dbReference type="NCBI Taxonomy" id="945553"/>
    <lineage>
        <taxon>Eukaryota</taxon>
        <taxon>Fungi</taxon>
        <taxon>Dikarya</taxon>
        <taxon>Basidiomycota</taxon>
        <taxon>Agaricomycotina</taxon>
        <taxon>Agaricomycetes</taxon>
        <taxon>Agaricomycetidae</taxon>
        <taxon>Agaricales</taxon>
        <taxon>Agaricineae</taxon>
        <taxon>Strophariaceae</taxon>
        <taxon>Hypholoma</taxon>
    </lineage>
</organism>
<feature type="non-terminal residue" evidence="1">
    <location>
        <position position="1"/>
    </location>
</feature>
<dbReference type="Proteomes" id="UP000054270">
    <property type="component" value="Unassembled WGS sequence"/>
</dbReference>
<name>A0A0D2NYK9_HYPSF</name>
<dbReference type="InterPro" id="IPR024645">
    <property type="entry name" value="Mitochondr_Som1"/>
</dbReference>
<accession>A0A0D2NYK9</accession>
<feature type="non-terminal residue" evidence="1">
    <location>
        <position position="78"/>
    </location>
</feature>